<dbReference type="AlphaFoldDB" id="A0A6P7GA53"/>
<dbReference type="Proteomes" id="UP001652700">
    <property type="component" value="Unplaced"/>
</dbReference>
<dbReference type="InterPro" id="IPR000215">
    <property type="entry name" value="Serpin_fam"/>
</dbReference>
<dbReference type="GeneID" id="114335311"/>
<dbReference type="InParanoid" id="A0A6P7GA53"/>
<dbReference type="InterPro" id="IPR036186">
    <property type="entry name" value="Serpin_sf"/>
</dbReference>
<dbReference type="SMART" id="SM00093">
    <property type="entry name" value="SERPIN"/>
    <property type="match status" value="2"/>
</dbReference>
<evidence type="ECO:0000256" key="4">
    <source>
        <dbReference type="SAM" id="MobiDB-lite"/>
    </source>
</evidence>
<evidence type="ECO:0000313" key="8">
    <source>
        <dbReference type="Proteomes" id="UP001652700"/>
    </source>
</evidence>
<evidence type="ECO:0000256" key="2">
    <source>
        <dbReference type="ARBA" id="ARBA00022900"/>
    </source>
</evidence>
<keyword evidence="5" id="KW-0732">Signal</keyword>
<proteinExistence type="inferred from homology"/>
<dbReference type="InterPro" id="IPR023796">
    <property type="entry name" value="Serpin_dom"/>
</dbReference>
<sequence length="881" mass="100656">MALFLLGLLFCLSSRISASGFYEISNIDFYNSVFTDSLDWRLLQELSNQYKNVVISPISLKIILSLLYQGSTGQTEREFQTLLNYQNKEYVRNNYSQIVAALYNADRTEYMLNIGTSMFVDEGLYVLSKFEDLARKSFKTDIIKTNFDKQEKASKDINSWVEQLTHGKVKKIVNADDLSQALMIITNAIYFKGTWTRKFDKNRSTLGNFYTSPDNIRSSRNLKLVQYMTTTDEFLYYEDRSLDAKIVRLEYKGSDYAMYIVLPNTLGGLSSLIKNVDINKIGTIKFQMTQQVVEVTIPKFKFNFDIKLGKILQKFGLREAFQNTASFTGIVQTNRTLRRSLYVSDIVQKSGIEVDEEGSEIFSASAVNVGNKFAENTMIFNASHPFMFFVDGPNGTILFVGQYENPDAVDPSEVPNRWSQEVEEKNPTEAVQFQNTRPSRPNNEIDQSNNVQFQQPRPNRPSVESQRPDNVQFQQNRPNRPNTENEQPSNVQGLNLNPNLDPDYYQPPDVEMDEIAYRFNLFDIDLLYSFSDLSTNVLISPASIKTTLAMILEGAEGTCAEEISEALRIPDINQKGVRSVLVELLNNLNERSTPNSVLESHNAIFVSEKHRLVDNYKNVVIKYYNAYLKSLDFSNSDYAARVINGWISDSTHGEITDVISPQGIVPDCYVVLSNALFFKAQWKYAFDKRSVRKCFHTPRGCVYVDMMHISHNFNYNYITRLRANVVDIPYQDKFSMLLILPSSDSNVRSVIRDLPHFRLSSILESLNQSEIVLELPTFSFEYSADLVEFLKPLKIREIFGSRANLTKMIEGHHGMINNLLHKTKITVDEKGTTAAASSSAMIIPLMQPVTVAADRPFVFMIYHRDTKNIIFEGIVQNPLEK</sequence>
<dbReference type="GO" id="GO:0005615">
    <property type="term" value="C:extracellular space"/>
    <property type="evidence" value="ECO:0007669"/>
    <property type="project" value="InterPro"/>
</dbReference>
<reference evidence="7" key="2">
    <citation type="submission" date="2025-05" db="UniProtKB">
        <authorList>
            <consortium name="EnsemblMetazoa"/>
        </authorList>
    </citation>
    <scope>IDENTIFICATION</scope>
</reference>
<comment type="similarity">
    <text evidence="3">Belongs to the serpin family.</text>
</comment>
<dbReference type="Gene3D" id="3.30.497.10">
    <property type="entry name" value="Antithrombin, subunit I, domain 2"/>
    <property type="match status" value="2"/>
</dbReference>
<dbReference type="InterPro" id="IPR042185">
    <property type="entry name" value="Serpin_sf_2"/>
</dbReference>
<dbReference type="InterPro" id="IPR023795">
    <property type="entry name" value="Serpin_CS"/>
</dbReference>
<dbReference type="OrthoDB" id="671595at2759"/>
<dbReference type="Pfam" id="PF00079">
    <property type="entry name" value="Serpin"/>
    <property type="match status" value="2"/>
</dbReference>
<evidence type="ECO:0000259" key="6">
    <source>
        <dbReference type="SMART" id="SM00093"/>
    </source>
</evidence>
<organism evidence="9">
    <name type="scientific">Diabrotica virgifera virgifera</name>
    <name type="common">western corn rootworm</name>
    <dbReference type="NCBI Taxonomy" id="50390"/>
    <lineage>
        <taxon>Eukaryota</taxon>
        <taxon>Metazoa</taxon>
        <taxon>Ecdysozoa</taxon>
        <taxon>Arthropoda</taxon>
        <taxon>Hexapoda</taxon>
        <taxon>Insecta</taxon>
        <taxon>Pterygota</taxon>
        <taxon>Neoptera</taxon>
        <taxon>Endopterygota</taxon>
        <taxon>Coleoptera</taxon>
        <taxon>Polyphaga</taxon>
        <taxon>Cucujiformia</taxon>
        <taxon>Chrysomeloidea</taxon>
        <taxon>Chrysomelidae</taxon>
        <taxon>Galerucinae</taxon>
        <taxon>Diabroticina</taxon>
        <taxon>Diabroticites</taxon>
        <taxon>Diabrotica</taxon>
    </lineage>
</organism>
<dbReference type="RefSeq" id="XP_028141335.1">
    <property type="nucleotide sequence ID" value="XM_028285534.1"/>
</dbReference>
<evidence type="ECO:0000256" key="3">
    <source>
        <dbReference type="RuleBase" id="RU000411"/>
    </source>
</evidence>
<feature type="compositionally biased region" description="Polar residues" evidence="4">
    <location>
        <begin position="429"/>
        <end position="498"/>
    </location>
</feature>
<dbReference type="GO" id="GO:0004867">
    <property type="term" value="F:serine-type endopeptidase inhibitor activity"/>
    <property type="evidence" value="ECO:0007669"/>
    <property type="project" value="UniProtKB-KW"/>
</dbReference>
<keyword evidence="8" id="KW-1185">Reference proteome</keyword>
<dbReference type="PANTHER" id="PTHR11461:SF357">
    <property type="entry name" value="SERINE PROTEASE INHIBITOR 27A"/>
    <property type="match status" value="1"/>
</dbReference>
<feature type="chain" id="PRO_5027881032" evidence="5">
    <location>
        <begin position="19"/>
        <end position="881"/>
    </location>
</feature>
<evidence type="ECO:0000256" key="5">
    <source>
        <dbReference type="SAM" id="SignalP"/>
    </source>
</evidence>
<dbReference type="EnsemblMetazoa" id="XM_028285534.2">
    <property type="protein sequence ID" value="XP_028141335.1"/>
    <property type="gene ID" value="LOC114335311"/>
</dbReference>
<feature type="signal peptide" evidence="5">
    <location>
        <begin position="1"/>
        <end position="18"/>
    </location>
</feature>
<evidence type="ECO:0000313" key="9">
    <source>
        <dbReference type="RefSeq" id="XP_028141335.1"/>
    </source>
</evidence>
<evidence type="ECO:0000313" key="7">
    <source>
        <dbReference type="EnsemblMetazoa" id="XP_028141335.1"/>
    </source>
</evidence>
<keyword evidence="2" id="KW-0722">Serine protease inhibitor</keyword>
<dbReference type="PROSITE" id="PS00284">
    <property type="entry name" value="SERPIN"/>
    <property type="match status" value="1"/>
</dbReference>
<keyword evidence="1" id="KW-0646">Protease inhibitor</keyword>
<dbReference type="KEGG" id="dvv:114335311"/>
<gene>
    <name evidence="9" type="primary">LOC114335311</name>
</gene>
<evidence type="ECO:0000256" key="1">
    <source>
        <dbReference type="ARBA" id="ARBA00022690"/>
    </source>
</evidence>
<dbReference type="Gene3D" id="2.30.39.10">
    <property type="entry name" value="Alpha-1-antitrypsin, domain 1"/>
    <property type="match status" value="2"/>
</dbReference>
<dbReference type="SUPFAM" id="SSF56574">
    <property type="entry name" value="Serpins"/>
    <property type="match status" value="2"/>
</dbReference>
<feature type="domain" description="Serpin" evidence="6">
    <location>
        <begin position="524"/>
        <end position="878"/>
    </location>
</feature>
<dbReference type="InterPro" id="IPR042178">
    <property type="entry name" value="Serpin_sf_1"/>
</dbReference>
<dbReference type="PANTHER" id="PTHR11461">
    <property type="entry name" value="SERINE PROTEASE INHIBITOR, SERPIN"/>
    <property type="match status" value="1"/>
</dbReference>
<name>A0A6P7GA53_DIAVI</name>
<feature type="domain" description="Serpin" evidence="6">
    <location>
        <begin position="40"/>
        <end position="406"/>
    </location>
</feature>
<feature type="region of interest" description="Disordered" evidence="4">
    <location>
        <begin position="410"/>
        <end position="507"/>
    </location>
</feature>
<reference evidence="9" key="1">
    <citation type="submission" date="2025-04" db="UniProtKB">
        <authorList>
            <consortium name="RefSeq"/>
        </authorList>
    </citation>
    <scope>IDENTIFICATION</scope>
    <source>
        <tissue evidence="9">Whole insect</tissue>
    </source>
</reference>
<protein>
    <submittedName>
        <fullName evidence="9">Uncharacterized protein LOC114335311</fullName>
    </submittedName>
</protein>
<accession>A0A6P7GA53</accession>